<dbReference type="Pfam" id="PF04969">
    <property type="entry name" value="CS"/>
    <property type="match status" value="1"/>
</dbReference>
<feature type="compositionally biased region" description="Basic and acidic residues" evidence="2">
    <location>
        <begin position="1"/>
        <end position="11"/>
    </location>
</feature>
<keyword evidence="1" id="KW-0597">Phosphoprotein</keyword>
<evidence type="ECO:0000313" key="4">
    <source>
        <dbReference type="EMBL" id="KAH7943036.1"/>
    </source>
</evidence>
<comment type="caution">
    <text evidence="4">The sequence shown here is derived from an EMBL/GenBank/DDBJ whole genome shotgun (WGS) entry which is preliminary data.</text>
</comment>
<reference evidence="4" key="2">
    <citation type="submission" date="2021-09" db="EMBL/GenBank/DDBJ databases">
        <authorList>
            <person name="Jia N."/>
            <person name="Wang J."/>
            <person name="Shi W."/>
            <person name="Du L."/>
            <person name="Sun Y."/>
            <person name="Zhan W."/>
            <person name="Jiang J."/>
            <person name="Wang Q."/>
            <person name="Zhang B."/>
            <person name="Ji P."/>
            <person name="Sakyi L.B."/>
            <person name="Cui X."/>
            <person name="Yuan T."/>
            <person name="Jiang B."/>
            <person name="Yang W."/>
            <person name="Lam T.T.-Y."/>
            <person name="Chang Q."/>
            <person name="Ding S."/>
            <person name="Wang X."/>
            <person name="Zhu J."/>
            <person name="Ruan X."/>
            <person name="Zhao L."/>
            <person name="Wei J."/>
            <person name="Que T."/>
            <person name="Du C."/>
            <person name="Cheng J."/>
            <person name="Dai P."/>
            <person name="Han X."/>
            <person name="Huang E."/>
            <person name="Gao Y."/>
            <person name="Liu J."/>
            <person name="Shao H."/>
            <person name="Ye R."/>
            <person name="Li L."/>
            <person name="Wei W."/>
            <person name="Wang X."/>
            <person name="Wang C."/>
            <person name="Huo Q."/>
            <person name="Li W."/>
            <person name="Guo W."/>
            <person name="Chen H."/>
            <person name="Chen S."/>
            <person name="Zhou L."/>
            <person name="Zhou L."/>
            <person name="Ni X."/>
            <person name="Tian J."/>
            <person name="Zhou Y."/>
            <person name="Sheng Y."/>
            <person name="Liu T."/>
            <person name="Pan Y."/>
            <person name="Xia L."/>
            <person name="Li J."/>
            <person name="Zhao F."/>
            <person name="Cao W."/>
        </authorList>
    </citation>
    <scope>NUCLEOTIDE SEQUENCE</scope>
    <source>
        <strain evidence="4">Rsan-2018</strain>
        <tissue evidence="4">Larvae</tissue>
    </source>
</reference>
<dbReference type="Gene3D" id="2.60.40.790">
    <property type="match status" value="1"/>
</dbReference>
<sequence>MKALTEVREQPQQHVGHHQKPKPSSPVDRRCRLLRRYNTSVDTSNYGVREVHVRSRLQDTATPKISTAHNTDFYRIKSSPSDKLGFSPGVARSIVRAAFESYNKLADEAQKKKDAAAPVVAQPEEPVPIAAEVEVETTTSDDTIDSTTSESVAAEPVKTVPAAAKSKSQCSQKGDANSVEPTKDDKADGPSVSTPKAGDENDGPEYDPVQAKFQSHPESYNGAMRDNYCWSQSIHDLDVRVKAGPDVTTRNQVRVTINTNHLKVELLDLATKTWSVHVDDDLHARVKLDECIWTLVPGDHVLVNLEKATELWWERLLVNEPKINIRAIDPTKPFEDLDPESQAKIQELTYNSLLKQAGRKTPQEEKVENLLREAWDKDGSPFKGQPFDPSIVNMSGVNSEM</sequence>
<feature type="domain" description="CS" evidence="3">
    <location>
        <begin position="223"/>
        <end position="317"/>
    </location>
</feature>
<reference evidence="4" key="1">
    <citation type="journal article" date="2020" name="Cell">
        <title>Large-Scale Comparative Analyses of Tick Genomes Elucidate Their Genetic Diversity and Vector Capacities.</title>
        <authorList>
            <consortium name="Tick Genome and Microbiome Consortium (TIGMIC)"/>
            <person name="Jia N."/>
            <person name="Wang J."/>
            <person name="Shi W."/>
            <person name="Du L."/>
            <person name="Sun Y."/>
            <person name="Zhan W."/>
            <person name="Jiang J.F."/>
            <person name="Wang Q."/>
            <person name="Zhang B."/>
            <person name="Ji P."/>
            <person name="Bell-Sakyi L."/>
            <person name="Cui X.M."/>
            <person name="Yuan T.T."/>
            <person name="Jiang B.G."/>
            <person name="Yang W.F."/>
            <person name="Lam T.T."/>
            <person name="Chang Q.C."/>
            <person name="Ding S.J."/>
            <person name="Wang X.J."/>
            <person name="Zhu J.G."/>
            <person name="Ruan X.D."/>
            <person name="Zhao L."/>
            <person name="Wei J.T."/>
            <person name="Ye R.Z."/>
            <person name="Que T.C."/>
            <person name="Du C.H."/>
            <person name="Zhou Y.H."/>
            <person name="Cheng J.X."/>
            <person name="Dai P.F."/>
            <person name="Guo W.B."/>
            <person name="Han X.H."/>
            <person name="Huang E.J."/>
            <person name="Li L.F."/>
            <person name="Wei W."/>
            <person name="Gao Y.C."/>
            <person name="Liu J.Z."/>
            <person name="Shao H.Z."/>
            <person name="Wang X."/>
            <person name="Wang C.C."/>
            <person name="Yang T.C."/>
            <person name="Huo Q.B."/>
            <person name="Li W."/>
            <person name="Chen H.Y."/>
            <person name="Chen S.E."/>
            <person name="Zhou L.G."/>
            <person name="Ni X.B."/>
            <person name="Tian J.H."/>
            <person name="Sheng Y."/>
            <person name="Liu T."/>
            <person name="Pan Y.S."/>
            <person name="Xia L.Y."/>
            <person name="Li J."/>
            <person name="Zhao F."/>
            <person name="Cao W.C."/>
        </authorList>
    </citation>
    <scope>NUCLEOTIDE SEQUENCE</scope>
    <source>
        <strain evidence="4">Rsan-2018</strain>
    </source>
</reference>
<dbReference type="CDD" id="cd06467">
    <property type="entry name" value="p23_NUDC_like"/>
    <property type="match status" value="1"/>
</dbReference>
<feature type="region of interest" description="Disordered" evidence="2">
    <location>
        <begin position="1"/>
        <end position="28"/>
    </location>
</feature>
<evidence type="ECO:0000256" key="1">
    <source>
        <dbReference type="ARBA" id="ARBA00022553"/>
    </source>
</evidence>
<dbReference type="InterPro" id="IPR025934">
    <property type="entry name" value="NudC_N_dom"/>
</dbReference>
<feature type="region of interest" description="Disordered" evidence="2">
    <location>
        <begin position="115"/>
        <end position="210"/>
    </location>
</feature>
<feature type="compositionally biased region" description="Polar residues" evidence="2">
    <location>
        <begin position="166"/>
        <end position="175"/>
    </location>
</feature>
<dbReference type="SUPFAM" id="SSF49764">
    <property type="entry name" value="HSP20-like chaperones"/>
    <property type="match status" value="1"/>
</dbReference>
<dbReference type="PANTHER" id="PTHR12356">
    <property type="entry name" value="NUCLEAR MOVEMENT PROTEIN NUDC"/>
    <property type="match status" value="1"/>
</dbReference>
<dbReference type="VEuPathDB" id="VectorBase:RSAN_050277"/>
<feature type="compositionally biased region" description="Low complexity" evidence="2">
    <location>
        <begin position="116"/>
        <end position="152"/>
    </location>
</feature>
<protein>
    <recommendedName>
        <fullName evidence="3">CS domain-containing protein</fullName>
    </recommendedName>
</protein>
<proteinExistence type="predicted"/>
<keyword evidence="5" id="KW-1185">Reference proteome</keyword>
<dbReference type="GO" id="GO:0051082">
    <property type="term" value="F:unfolded protein binding"/>
    <property type="evidence" value="ECO:0007669"/>
    <property type="project" value="TreeGrafter"/>
</dbReference>
<dbReference type="PROSITE" id="PS51203">
    <property type="entry name" value="CS"/>
    <property type="match status" value="1"/>
</dbReference>
<evidence type="ECO:0000256" key="2">
    <source>
        <dbReference type="SAM" id="MobiDB-lite"/>
    </source>
</evidence>
<dbReference type="GO" id="GO:0005737">
    <property type="term" value="C:cytoplasm"/>
    <property type="evidence" value="ECO:0007669"/>
    <property type="project" value="TreeGrafter"/>
</dbReference>
<evidence type="ECO:0000259" key="3">
    <source>
        <dbReference type="PROSITE" id="PS51203"/>
    </source>
</evidence>
<evidence type="ECO:0000313" key="5">
    <source>
        <dbReference type="Proteomes" id="UP000821837"/>
    </source>
</evidence>
<gene>
    <name evidence="4" type="ORF">HPB52_004019</name>
</gene>
<accession>A0A9D4PGZ4</accession>
<dbReference type="InterPro" id="IPR037898">
    <property type="entry name" value="NudC_fam"/>
</dbReference>
<dbReference type="Pfam" id="PF14050">
    <property type="entry name" value="Nudc_N"/>
    <property type="match status" value="1"/>
</dbReference>
<dbReference type="AlphaFoldDB" id="A0A9D4PGZ4"/>
<dbReference type="InterPro" id="IPR008978">
    <property type="entry name" value="HSP20-like_chaperone"/>
</dbReference>
<organism evidence="4 5">
    <name type="scientific">Rhipicephalus sanguineus</name>
    <name type="common">Brown dog tick</name>
    <name type="synonym">Ixodes sanguineus</name>
    <dbReference type="NCBI Taxonomy" id="34632"/>
    <lineage>
        <taxon>Eukaryota</taxon>
        <taxon>Metazoa</taxon>
        <taxon>Ecdysozoa</taxon>
        <taxon>Arthropoda</taxon>
        <taxon>Chelicerata</taxon>
        <taxon>Arachnida</taxon>
        <taxon>Acari</taxon>
        <taxon>Parasitiformes</taxon>
        <taxon>Ixodida</taxon>
        <taxon>Ixodoidea</taxon>
        <taxon>Ixodidae</taxon>
        <taxon>Rhipicephalinae</taxon>
        <taxon>Rhipicephalus</taxon>
        <taxon>Rhipicephalus</taxon>
    </lineage>
</organism>
<dbReference type="InterPro" id="IPR007052">
    <property type="entry name" value="CS_dom"/>
</dbReference>
<dbReference type="EMBL" id="JABSTV010001253">
    <property type="protein sequence ID" value="KAH7943036.1"/>
    <property type="molecule type" value="Genomic_DNA"/>
</dbReference>
<name>A0A9D4PGZ4_RHISA</name>
<dbReference type="GO" id="GO:0006457">
    <property type="term" value="P:protein folding"/>
    <property type="evidence" value="ECO:0007669"/>
    <property type="project" value="TreeGrafter"/>
</dbReference>
<dbReference type="Proteomes" id="UP000821837">
    <property type="component" value="Unassembled WGS sequence"/>
</dbReference>
<dbReference type="PANTHER" id="PTHR12356:SF19">
    <property type="entry name" value="NUDC DOMAIN-CONTAINING PROTEIN 3"/>
    <property type="match status" value="1"/>
</dbReference>